<organism evidence="2 3">
    <name type="scientific">Solanum bulbocastanum</name>
    <name type="common">Wild potato</name>
    <dbReference type="NCBI Taxonomy" id="147425"/>
    <lineage>
        <taxon>Eukaryota</taxon>
        <taxon>Viridiplantae</taxon>
        <taxon>Streptophyta</taxon>
        <taxon>Embryophyta</taxon>
        <taxon>Tracheophyta</taxon>
        <taxon>Spermatophyta</taxon>
        <taxon>Magnoliopsida</taxon>
        <taxon>eudicotyledons</taxon>
        <taxon>Gunneridae</taxon>
        <taxon>Pentapetalae</taxon>
        <taxon>asterids</taxon>
        <taxon>lamiids</taxon>
        <taxon>Solanales</taxon>
        <taxon>Solanaceae</taxon>
        <taxon>Solanoideae</taxon>
        <taxon>Solaneae</taxon>
        <taxon>Solanum</taxon>
    </lineage>
</organism>
<reference evidence="2 3" key="1">
    <citation type="submission" date="2024-02" db="EMBL/GenBank/DDBJ databases">
        <title>de novo genome assembly of Solanum bulbocastanum strain 11H21.</title>
        <authorList>
            <person name="Hosaka A.J."/>
        </authorList>
    </citation>
    <scope>NUCLEOTIDE SEQUENCE [LARGE SCALE GENOMIC DNA]</scope>
    <source>
        <tissue evidence="2">Young leaves</tissue>
    </source>
</reference>
<dbReference type="EMBL" id="JBANQN010000001">
    <property type="protein sequence ID" value="KAK6802300.1"/>
    <property type="molecule type" value="Genomic_DNA"/>
</dbReference>
<evidence type="ECO:0000313" key="3">
    <source>
        <dbReference type="Proteomes" id="UP001371456"/>
    </source>
</evidence>
<dbReference type="InterPro" id="IPR003614">
    <property type="entry name" value="Knottins"/>
</dbReference>
<protein>
    <recommendedName>
        <fullName evidence="1">Knottins-like domain-containing protein</fullName>
    </recommendedName>
</protein>
<accession>A0AAN8U9S5</accession>
<name>A0AAN8U9S5_SOLBU</name>
<dbReference type="Gene3D" id="3.30.30.10">
    <property type="entry name" value="Knottin, scorpion toxin-like"/>
    <property type="match status" value="1"/>
</dbReference>
<proteinExistence type="predicted"/>
<feature type="domain" description="Knottins-like" evidence="1">
    <location>
        <begin position="8"/>
        <end position="47"/>
    </location>
</feature>
<evidence type="ECO:0000313" key="2">
    <source>
        <dbReference type="EMBL" id="KAK6802300.1"/>
    </source>
</evidence>
<dbReference type="Proteomes" id="UP001371456">
    <property type="component" value="Unassembled WGS sequence"/>
</dbReference>
<sequence length="47" mass="5482">MKWSRWRQEFKGLCIRSSNCASICNTEGFPDGKCEGLRRCCFCKRSC</sequence>
<dbReference type="AlphaFoldDB" id="A0AAN8U9S5"/>
<comment type="caution">
    <text evidence="2">The sequence shown here is derived from an EMBL/GenBank/DDBJ whole genome shotgun (WGS) entry which is preliminary data.</text>
</comment>
<dbReference type="Pfam" id="PF00304">
    <property type="entry name" value="Gamma-thionin"/>
    <property type="match status" value="1"/>
</dbReference>
<dbReference type="SUPFAM" id="SSF57095">
    <property type="entry name" value="Scorpion toxin-like"/>
    <property type="match status" value="1"/>
</dbReference>
<evidence type="ECO:0000259" key="1">
    <source>
        <dbReference type="Pfam" id="PF00304"/>
    </source>
</evidence>
<keyword evidence="3" id="KW-1185">Reference proteome</keyword>
<dbReference type="InterPro" id="IPR036574">
    <property type="entry name" value="Scorpion_toxin-like_sf"/>
</dbReference>
<gene>
    <name evidence="2" type="ORF">RDI58_000080</name>
</gene>